<reference evidence="4" key="1">
    <citation type="journal article" date="2017" name="Nat. Ecol. Evol.">
        <title>Genome expansion and lineage-specific genetic innovations in the forest pathogenic fungi Armillaria.</title>
        <authorList>
            <person name="Sipos G."/>
            <person name="Prasanna A.N."/>
            <person name="Walter M.C."/>
            <person name="O'Connor E."/>
            <person name="Balint B."/>
            <person name="Krizsan K."/>
            <person name="Kiss B."/>
            <person name="Hess J."/>
            <person name="Varga T."/>
            <person name="Slot J."/>
            <person name="Riley R."/>
            <person name="Boka B."/>
            <person name="Rigling D."/>
            <person name="Barry K."/>
            <person name="Lee J."/>
            <person name="Mihaltcheva S."/>
            <person name="LaButti K."/>
            <person name="Lipzen A."/>
            <person name="Waldron R."/>
            <person name="Moloney N.M."/>
            <person name="Sperisen C."/>
            <person name="Kredics L."/>
            <person name="Vagvoelgyi C."/>
            <person name="Patrignani A."/>
            <person name="Fitzpatrick D."/>
            <person name="Nagy I."/>
            <person name="Doyle S."/>
            <person name="Anderson J.B."/>
            <person name="Grigoriev I.V."/>
            <person name="Gueldener U."/>
            <person name="Muensterkoetter M."/>
            <person name="Nagy L.G."/>
        </authorList>
    </citation>
    <scope>NUCLEOTIDE SEQUENCE [LARGE SCALE GENOMIC DNA]</scope>
    <source>
        <strain evidence="4">28-4</strain>
    </source>
</reference>
<name>A0A2H3B1A0_9AGAR</name>
<dbReference type="Pfam" id="PF07859">
    <property type="entry name" value="Abhydrolase_3"/>
    <property type="match status" value="1"/>
</dbReference>
<sequence>MAKQLTFSQRATLFLGVCHFAIRLPWRLCTSFFTRERNKSWRQICTSVVLSTFLTRRYRKVLLPVPESITNYASWTATTGLEANVEELCNGAKLLWVGPKRLDKVMLYCHGGGYMISVGPNTFSWLRYMQLELEKRDVNLGIAIVAYNLLPNAVFPSRLREATDGFNHLIAAGVLPENIILGGDSAGGNLALQLLSHILHPLPSIEIAHATRLRGLLLVSPLVGVKRTFEMPFPQLEALHKRDYLPAEFHREVCLTFLKDVPEGDIAYADGLAAPEEWFKPSDESVGRILVTAGEWDFLEENTRLFYEQHLKPLHRDVKLVVEKDGEHIAPILDFVLGEDVDSVLTPLIVEWLADAFKARPVAKLDRL</sequence>
<keyword evidence="1 3" id="KW-0378">Hydrolase</keyword>
<dbReference type="EMBL" id="KZ293458">
    <property type="protein sequence ID" value="PBK63500.1"/>
    <property type="molecule type" value="Genomic_DNA"/>
</dbReference>
<dbReference type="Proteomes" id="UP000218334">
    <property type="component" value="Unassembled WGS sequence"/>
</dbReference>
<dbReference type="InterPro" id="IPR050300">
    <property type="entry name" value="GDXG_lipolytic_enzyme"/>
</dbReference>
<evidence type="ECO:0000259" key="2">
    <source>
        <dbReference type="Pfam" id="PF07859"/>
    </source>
</evidence>
<dbReference type="PANTHER" id="PTHR48081">
    <property type="entry name" value="AB HYDROLASE SUPERFAMILY PROTEIN C4A8.06C"/>
    <property type="match status" value="1"/>
</dbReference>
<dbReference type="AlphaFoldDB" id="A0A2H3B1A0"/>
<dbReference type="GO" id="GO:0016787">
    <property type="term" value="F:hydrolase activity"/>
    <property type="evidence" value="ECO:0007669"/>
    <property type="project" value="UniProtKB-KW"/>
</dbReference>
<dbReference type="PANTHER" id="PTHR48081:SF31">
    <property type="entry name" value="STERYL ACETYL HYDROLASE MUG81-RELATED"/>
    <property type="match status" value="1"/>
</dbReference>
<dbReference type="STRING" id="1076256.A0A2H3B1A0"/>
<dbReference type="Gene3D" id="3.40.50.1820">
    <property type="entry name" value="alpha/beta hydrolase"/>
    <property type="match status" value="1"/>
</dbReference>
<organism evidence="3 4">
    <name type="scientific">Armillaria solidipes</name>
    <dbReference type="NCBI Taxonomy" id="1076256"/>
    <lineage>
        <taxon>Eukaryota</taxon>
        <taxon>Fungi</taxon>
        <taxon>Dikarya</taxon>
        <taxon>Basidiomycota</taxon>
        <taxon>Agaricomycotina</taxon>
        <taxon>Agaricomycetes</taxon>
        <taxon>Agaricomycetidae</taxon>
        <taxon>Agaricales</taxon>
        <taxon>Marasmiineae</taxon>
        <taxon>Physalacriaceae</taxon>
        <taxon>Armillaria</taxon>
    </lineage>
</organism>
<protein>
    <submittedName>
        <fullName evidence="3">Alpha/beta-hydrolase</fullName>
    </submittedName>
</protein>
<evidence type="ECO:0000313" key="3">
    <source>
        <dbReference type="EMBL" id="PBK63500.1"/>
    </source>
</evidence>
<dbReference type="SUPFAM" id="SSF53474">
    <property type="entry name" value="alpha/beta-Hydrolases"/>
    <property type="match status" value="1"/>
</dbReference>
<keyword evidence="4" id="KW-1185">Reference proteome</keyword>
<evidence type="ECO:0000256" key="1">
    <source>
        <dbReference type="ARBA" id="ARBA00022801"/>
    </source>
</evidence>
<gene>
    <name evidence="3" type="ORF">ARMSODRAFT_963114</name>
</gene>
<proteinExistence type="predicted"/>
<evidence type="ECO:0000313" key="4">
    <source>
        <dbReference type="Proteomes" id="UP000218334"/>
    </source>
</evidence>
<dbReference type="InterPro" id="IPR029058">
    <property type="entry name" value="AB_hydrolase_fold"/>
</dbReference>
<dbReference type="InterPro" id="IPR013094">
    <property type="entry name" value="AB_hydrolase_3"/>
</dbReference>
<feature type="domain" description="Alpha/beta hydrolase fold-3" evidence="2">
    <location>
        <begin position="106"/>
        <end position="328"/>
    </location>
</feature>
<accession>A0A2H3B1A0</accession>